<comment type="caution">
    <text evidence="8">The sequence shown here is derived from an EMBL/GenBank/DDBJ whole genome shotgun (WGS) entry which is preliminary data.</text>
</comment>
<feature type="transmembrane region" description="Helical" evidence="6">
    <location>
        <begin position="71"/>
        <end position="88"/>
    </location>
</feature>
<keyword evidence="2" id="KW-1003">Cell membrane</keyword>
<evidence type="ECO:0000256" key="2">
    <source>
        <dbReference type="ARBA" id="ARBA00022475"/>
    </source>
</evidence>
<dbReference type="Pfam" id="PF00892">
    <property type="entry name" value="EamA"/>
    <property type="match status" value="2"/>
</dbReference>
<dbReference type="EMBL" id="MGFX01000006">
    <property type="protein sequence ID" value="OGM15332.1"/>
    <property type="molecule type" value="Genomic_DNA"/>
</dbReference>
<dbReference type="SUPFAM" id="SSF103481">
    <property type="entry name" value="Multidrug resistance efflux transporter EmrE"/>
    <property type="match status" value="2"/>
</dbReference>
<feature type="domain" description="EamA" evidence="7">
    <location>
        <begin position="155"/>
        <end position="294"/>
    </location>
</feature>
<evidence type="ECO:0000256" key="4">
    <source>
        <dbReference type="ARBA" id="ARBA00022989"/>
    </source>
</evidence>
<dbReference type="AlphaFoldDB" id="A0A1F7XJU8"/>
<keyword evidence="5 6" id="KW-0472">Membrane</keyword>
<comment type="subcellular location">
    <subcellularLocation>
        <location evidence="1">Cell membrane</location>
        <topology evidence="1">Multi-pass membrane protein</topology>
    </subcellularLocation>
</comment>
<evidence type="ECO:0000256" key="5">
    <source>
        <dbReference type="ARBA" id="ARBA00023136"/>
    </source>
</evidence>
<organism evidence="8 9">
    <name type="scientific">Candidatus Woesebacteria bacterium RBG_16_42_24</name>
    <dbReference type="NCBI Taxonomy" id="1802485"/>
    <lineage>
        <taxon>Bacteria</taxon>
        <taxon>Candidatus Woeseibacteriota</taxon>
    </lineage>
</organism>
<feature type="transmembrane region" description="Helical" evidence="6">
    <location>
        <begin position="221"/>
        <end position="242"/>
    </location>
</feature>
<keyword evidence="3 6" id="KW-0812">Transmembrane</keyword>
<feature type="domain" description="EamA" evidence="7">
    <location>
        <begin position="7"/>
        <end position="140"/>
    </location>
</feature>
<keyword evidence="4 6" id="KW-1133">Transmembrane helix</keyword>
<feature type="transmembrane region" description="Helical" evidence="6">
    <location>
        <begin position="158"/>
        <end position="178"/>
    </location>
</feature>
<dbReference type="PANTHER" id="PTHR32322:SF18">
    <property type="entry name" value="S-ADENOSYLMETHIONINE_S-ADENOSYLHOMOCYSTEINE TRANSPORTER"/>
    <property type="match status" value="1"/>
</dbReference>
<gene>
    <name evidence="8" type="ORF">A2V97_01735</name>
</gene>
<feature type="transmembrane region" description="Helical" evidence="6">
    <location>
        <begin position="100"/>
        <end position="117"/>
    </location>
</feature>
<evidence type="ECO:0000256" key="6">
    <source>
        <dbReference type="SAM" id="Phobius"/>
    </source>
</evidence>
<dbReference type="STRING" id="1802485.A2V97_01735"/>
<evidence type="ECO:0000256" key="1">
    <source>
        <dbReference type="ARBA" id="ARBA00004651"/>
    </source>
</evidence>
<sequence length="310" mass="33497">MNPYRLRAYLAILAATVIWGFAGPIIKYTLGGIDALSFLTYRFGLSSLVAVLSFIIFGLHLPHRPKTLLKLLFFALFTSTISLGFLFFGLEKTTVLDETIITIINPLLIATAGAYILKEHVTLREKIGMGIALLGTGFIVIEPIIQNGGDGTRLSGNILIVFYIMSTIIASILAKQLLREEVKPLTMTNSSFVIGFVSLLPFALAKYGAGGLTSTIQNLSLPYQLGVFYMALLSGSLAYTLSHAGQKTIEIGEAAVFSYLYPLFAAPLAVYWLGEKITPTFILGGVIIAAGVIIAEYKKSKIAKQTQVSG</sequence>
<dbReference type="InterPro" id="IPR050638">
    <property type="entry name" value="AA-Vitamin_Transporters"/>
</dbReference>
<dbReference type="InterPro" id="IPR000620">
    <property type="entry name" value="EamA_dom"/>
</dbReference>
<dbReference type="PANTHER" id="PTHR32322">
    <property type="entry name" value="INNER MEMBRANE TRANSPORTER"/>
    <property type="match status" value="1"/>
</dbReference>
<evidence type="ECO:0000259" key="7">
    <source>
        <dbReference type="Pfam" id="PF00892"/>
    </source>
</evidence>
<proteinExistence type="predicted"/>
<dbReference type="InterPro" id="IPR037185">
    <property type="entry name" value="EmrE-like"/>
</dbReference>
<dbReference type="Proteomes" id="UP000177382">
    <property type="component" value="Unassembled WGS sequence"/>
</dbReference>
<evidence type="ECO:0000313" key="8">
    <source>
        <dbReference type="EMBL" id="OGM15332.1"/>
    </source>
</evidence>
<feature type="transmembrane region" description="Helical" evidence="6">
    <location>
        <begin position="38"/>
        <end position="59"/>
    </location>
</feature>
<feature type="transmembrane region" description="Helical" evidence="6">
    <location>
        <begin position="254"/>
        <end position="274"/>
    </location>
</feature>
<name>A0A1F7XJU8_9BACT</name>
<feature type="transmembrane region" description="Helical" evidence="6">
    <location>
        <begin position="129"/>
        <end position="146"/>
    </location>
</feature>
<evidence type="ECO:0000313" key="9">
    <source>
        <dbReference type="Proteomes" id="UP000177382"/>
    </source>
</evidence>
<feature type="transmembrane region" description="Helical" evidence="6">
    <location>
        <begin position="190"/>
        <end position="209"/>
    </location>
</feature>
<reference evidence="8 9" key="1">
    <citation type="journal article" date="2016" name="Nat. Commun.">
        <title>Thousands of microbial genomes shed light on interconnected biogeochemical processes in an aquifer system.</title>
        <authorList>
            <person name="Anantharaman K."/>
            <person name="Brown C.T."/>
            <person name="Hug L.A."/>
            <person name="Sharon I."/>
            <person name="Castelle C.J."/>
            <person name="Probst A.J."/>
            <person name="Thomas B.C."/>
            <person name="Singh A."/>
            <person name="Wilkins M.J."/>
            <person name="Karaoz U."/>
            <person name="Brodie E.L."/>
            <person name="Williams K.H."/>
            <person name="Hubbard S.S."/>
            <person name="Banfield J.F."/>
        </authorList>
    </citation>
    <scope>NUCLEOTIDE SEQUENCE [LARGE SCALE GENOMIC DNA]</scope>
</reference>
<feature type="transmembrane region" description="Helical" evidence="6">
    <location>
        <begin position="280"/>
        <end position="297"/>
    </location>
</feature>
<evidence type="ECO:0000256" key="3">
    <source>
        <dbReference type="ARBA" id="ARBA00022692"/>
    </source>
</evidence>
<dbReference type="GO" id="GO:0005886">
    <property type="term" value="C:plasma membrane"/>
    <property type="evidence" value="ECO:0007669"/>
    <property type="project" value="UniProtKB-SubCell"/>
</dbReference>
<protein>
    <recommendedName>
        <fullName evidence="7">EamA domain-containing protein</fullName>
    </recommendedName>
</protein>
<feature type="transmembrane region" description="Helical" evidence="6">
    <location>
        <begin position="7"/>
        <end position="26"/>
    </location>
</feature>
<accession>A0A1F7XJU8</accession>